<dbReference type="Pfam" id="PF01541">
    <property type="entry name" value="GIY-YIG"/>
    <property type="match status" value="1"/>
</dbReference>
<dbReference type="InterPro" id="IPR035901">
    <property type="entry name" value="GIY-YIG_endonuc_sf"/>
</dbReference>
<dbReference type="EMBL" id="MN739646">
    <property type="protein sequence ID" value="QHT17889.1"/>
    <property type="molecule type" value="Genomic_DNA"/>
</dbReference>
<dbReference type="Gene3D" id="3.40.1440.10">
    <property type="entry name" value="GIY-YIG endonuclease"/>
    <property type="match status" value="1"/>
</dbReference>
<accession>A0A6C0DPU5</accession>
<feature type="domain" description="C2H2-type" evidence="2">
    <location>
        <begin position="143"/>
        <end position="167"/>
    </location>
</feature>
<reference evidence="3" key="1">
    <citation type="journal article" date="2020" name="Nature">
        <title>Giant virus diversity and host interactions through global metagenomics.</title>
        <authorList>
            <person name="Schulz F."/>
            <person name="Roux S."/>
            <person name="Paez-Espino D."/>
            <person name="Jungbluth S."/>
            <person name="Walsh D.A."/>
            <person name="Denef V.J."/>
            <person name="McMahon K.D."/>
            <person name="Konstantinidis K.T."/>
            <person name="Eloe-Fadrosh E.A."/>
            <person name="Kyrpides N.C."/>
            <person name="Woyke T."/>
        </authorList>
    </citation>
    <scope>NUCLEOTIDE SEQUENCE</scope>
    <source>
        <strain evidence="3">GVMAG-M-3300023174-3</strain>
    </source>
</reference>
<dbReference type="InterPro" id="IPR000305">
    <property type="entry name" value="GIY-YIG_endonuc"/>
</dbReference>
<protein>
    <recommendedName>
        <fullName evidence="2">C2H2-type domain-containing protein</fullName>
    </recommendedName>
</protein>
<name>A0A6C0DPU5_9ZZZZ</name>
<feature type="domain" description="C2H2-type" evidence="2">
    <location>
        <begin position="175"/>
        <end position="195"/>
    </location>
</feature>
<feature type="region of interest" description="Disordered" evidence="1">
    <location>
        <begin position="94"/>
        <end position="132"/>
    </location>
</feature>
<dbReference type="InterPro" id="IPR013087">
    <property type="entry name" value="Znf_C2H2_type"/>
</dbReference>
<dbReference type="SMART" id="SM00355">
    <property type="entry name" value="ZnF_C2H2"/>
    <property type="match status" value="2"/>
</dbReference>
<dbReference type="Gene3D" id="3.30.160.60">
    <property type="entry name" value="Classic Zinc Finger"/>
    <property type="match status" value="1"/>
</dbReference>
<evidence type="ECO:0000313" key="3">
    <source>
        <dbReference type="EMBL" id="QHT17889.1"/>
    </source>
</evidence>
<evidence type="ECO:0000256" key="1">
    <source>
        <dbReference type="SAM" id="MobiDB-lite"/>
    </source>
</evidence>
<feature type="compositionally biased region" description="Polar residues" evidence="1">
    <location>
        <begin position="114"/>
        <end position="123"/>
    </location>
</feature>
<evidence type="ECO:0000259" key="2">
    <source>
        <dbReference type="SMART" id="SM00355"/>
    </source>
</evidence>
<feature type="compositionally biased region" description="Basic and acidic residues" evidence="1">
    <location>
        <begin position="94"/>
        <end position="108"/>
    </location>
</feature>
<sequence>MPKREIDYSNTIIYKFICKDDTIKETYIGHTTNFVQRKYTHKTACTKGWNASTTSADLVEIYSTILNHGGWENWDMIEIARCVCNDKKDALQKEQEYREHTEGSQRNEEDWDNQSDLSAQESMGSEDEQVSSVDANTIQTSKYYCDACKYNTNNRTDFKKHELTAKHKTNISKSATCSHCDKLFQNRAALWKHKQCCTEVPVAKTDSPAEYKLTGKESMKEILSEVIRQNNQQNAAFIENFTENFTEKFMEKFMEMSKQTTPTITNNTTNNNTVNNQFNLNVFLNEKCKNALNLADFINTLHVQVSDLVHTGKVGFVEGITTILLDKLREVDIYKRPLHCTDAKREIIYVKNANTWEKESDDKANMKRLVNIVARKNLAQLSRWAEENPDFLILDSKAYNEYIQIGMNSTGGTVEQQEKNIEKVVSNVLKSVTIDKHQERLSND</sequence>
<proteinExistence type="predicted"/>
<organism evidence="3">
    <name type="scientific">viral metagenome</name>
    <dbReference type="NCBI Taxonomy" id="1070528"/>
    <lineage>
        <taxon>unclassified sequences</taxon>
        <taxon>metagenomes</taxon>
        <taxon>organismal metagenomes</taxon>
    </lineage>
</organism>
<dbReference type="AlphaFoldDB" id="A0A6C0DPU5"/>